<dbReference type="InterPro" id="IPR005810">
    <property type="entry name" value="CoA_lig_alpha"/>
</dbReference>
<reference evidence="6 7" key="1">
    <citation type="submission" date="2021-07" db="EMBL/GenBank/DDBJ databases">
        <title>Paenibacillus radiodurans sp. nov., isolated from the southeastern edge of Tengger Desert.</title>
        <authorList>
            <person name="Zhang G."/>
        </authorList>
    </citation>
    <scope>NUCLEOTIDE SEQUENCE [LARGE SCALE GENOMIC DNA]</scope>
    <source>
        <strain evidence="6 7">CCM 7311</strain>
    </source>
</reference>
<dbReference type="PROSITE" id="PS01216">
    <property type="entry name" value="SUCCINYL_COA_LIG_1"/>
    <property type="match status" value="1"/>
</dbReference>
<gene>
    <name evidence="4 6" type="primary">sucD</name>
    <name evidence="6" type="ORF">K0U00_21320</name>
</gene>
<evidence type="ECO:0000259" key="5">
    <source>
        <dbReference type="SMART" id="SM00881"/>
    </source>
</evidence>
<dbReference type="EC" id="6.2.1.5" evidence="4"/>
<evidence type="ECO:0000256" key="3">
    <source>
        <dbReference type="ARBA" id="ARBA00022741"/>
    </source>
</evidence>
<evidence type="ECO:0000313" key="6">
    <source>
        <dbReference type="EMBL" id="MBW7456583.1"/>
    </source>
</evidence>
<dbReference type="Gene3D" id="3.40.50.261">
    <property type="entry name" value="Succinyl-CoA synthetase domains"/>
    <property type="match status" value="1"/>
</dbReference>
<comment type="caution">
    <text evidence="4">Lacks conserved residue(s) required for the propagation of feature annotation.</text>
</comment>
<dbReference type="Pfam" id="PF00549">
    <property type="entry name" value="Ligase_CoA"/>
    <property type="match status" value="1"/>
</dbReference>
<accession>A0ABS7C6R4</accession>
<dbReference type="InterPro" id="IPR036291">
    <property type="entry name" value="NAD(P)-bd_dom_sf"/>
</dbReference>
<dbReference type="PRINTS" id="PR01798">
    <property type="entry name" value="SCOASYNTHASE"/>
</dbReference>
<comment type="similarity">
    <text evidence="4">Belongs to the succinate/malate CoA ligase alpha subunit family.</text>
</comment>
<evidence type="ECO:0000313" key="7">
    <source>
        <dbReference type="Proteomes" id="UP001519887"/>
    </source>
</evidence>
<dbReference type="PANTHER" id="PTHR11117">
    <property type="entry name" value="SUCCINYL-COA LIGASE SUBUNIT ALPHA"/>
    <property type="match status" value="1"/>
</dbReference>
<evidence type="ECO:0000256" key="4">
    <source>
        <dbReference type="HAMAP-Rule" id="MF_01988"/>
    </source>
</evidence>
<dbReference type="SUPFAM" id="SSF52210">
    <property type="entry name" value="Succinyl-CoA synthetase domains"/>
    <property type="match status" value="1"/>
</dbReference>
<dbReference type="InterPro" id="IPR005811">
    <property type="entry name" value="SUCC_ACL_C"/>
</dbReference>
<comment type="pathway">
    <text evidence="4">Carbohydrate metabolism; tricarboxylic acid cycle; succinate from succinyl-CoA (ligase route): step 1/1.</text>
</comment>
<dbReference type="SUPFAM" id="SSF51735">
    <property type="entry name" value="NAD(P)-binding Rossmann-fold domains"/>
    <property type="match status" value="1"/>
</dbReference>
<keyword evidence="2 4" id="KW-0436">Ligase</keyword>
<feature type="binding site" evidence="4">
    <location>
        <position position="168"/>
    </location>
    <ligand>
        <name>substrate</name>
        <note>ligand shared with subunit beta</note>
    </ligand>
</feature>
<dbReference type="Proteomes" id="UP001519887">
    <property type="component" value="Unassembled WGS sequence"/>
</dbReference>
<comment type="subunit">
    <text evidence="4">Heterotetramer of two alpha and two beta subunits.</text>
</comment>
<dbReference type="PIRSF" id="PIRSF001553">
    <property type="entry name" value="SucCS_alpha"/>
    <property type="match status" value="1"/>
</dbReference>
<dbReference type="EMBL" id="JAHZIK010000614">
    <property type="protein sequence ID" value="MBW7456583.1"/>
    <property type="molecule type" value="Genomic_DNA"/>
</dbReference>
<comment type="caution">
    <text evidence="6">The sequence shown here is derived from an EMBL/GenBank/DDBJ whole genome shotgun (WGS) entry which is preliminary data.</text>
</comment>
<dbReference type="NCBIfam" id="NF004230">
    <property type="entry name" value="PRK05678.1"/>
    <property type="match status" value="1"/>
</dbReference>
<feature type="binding site" evidence="4">
    <location>
        <position position="43"/>
    </location>
    <ligand>
        <name>CoA</name>
        <dbReference type="ChEBI" id="CHEBI:57287"/>
    </ligand>
</feature>
<dbReference type="Pfam" id="PF02629">
    <property type="entry name" value="CoA_binding"/>
    <property type="match status" value="1"/>
</dbReference>
<organism evidence="6 7">
    <name type="scientific">Paenibacillus sepulcri</name>
    <dbReference type="NCBI Taxonomy" id="359917"/>
    <lineage>
        <taxon>Bacteria</taxon>
        <taxon>Bacillati</taxon>
        <taxon>Bacillota</taxon>
        <taxon>Bacilli</taxon>
        <taxon>Bacillales</taxon>
        <taxon>Paenibacillaceae</taxon>
        <taxon>Paenibacillus</taxon>
    </lineage>
</organism>
<dbReference type="InterPro" id="IPR016102">
    <property type="entry name" value="Succinyl-CoA_synth-like"/>
</dbReference>
<feature type="domain" description="CoA-binding" evidence="5">
    <location>
        <begin position="4"/>
        <end position="109"/>
    </location>
</feature>
<comment type="function">
    <text evidence="4">Succinyl-CoA synthetase functions in the citric acid cycle (TCA), coupling the hydrolysis of succinyl-CoA to the synthesis of either ATP or GTP and thus represents the only step of substrate-level phosphorylation in the TCA. The alpha subunit of the enzyme binds the substrates coenzyme A and phosphate, while succinate binding and nucleotide specificity is provided by the beta subunit.</text>
</comment>
<dbReference type="HAMAP" id="MF_01988">
    <property type="entry name" value="Succ_CoA_alpha"/>
    <property type="match status" value="1"/>
</dbReference>
<keyword evidence="3 4" id="KW-0547">Nucleotide-binding</keyword>
<keyword evidence="7" id="KW-1185">Reference proteome</keyword>
<name>A0ABS7C6R4_9BACL</name>
<dbReference type="Gene3D" id="3.40.50.720">
    <property type="entry name" value="NAD(P)-binding Rossmann-like Domain"/>
    <property type="match status" value="1"/>
</dbReference>
<sequence>MSILVDKNTKVITQGITGATGLFHAKGALEYGTQMVGGVTPGKGGTNVDITLENGETVSLPVFNTVVDAVAKTGATASVIYVPPAFAADSILEAIDAELDLVICITEGIPVIDMIKVTRYLEGRKTRLIGPNCPGVITPGECKIGIMPGYIHTKGHVGVVSRSGTLTYEAVHQLTARGIGQSSAVGIGGDPVKGSEFIDILDMFNNDPDTYAVIMIGEIGGSAEEEAAEWVKANMKKPVVGFIGGATAPPGKSMGPAGAIISGGKGTAAEKIATLEKCGIKVAPTPSEMGSTLVSVLEEQGLLEKCTTNK</sequence>
<keyword evidence="1 4" id="KW-0816">Tricarboxylic acid cycle</keyword>
<protein>
    <recommendedName>
        <fullName evidence="4">Succinate--CoA ligase [ADP-forming] subunit alpha</fullName>
        <ecNumber evidence="4">6.2.1.5</ecNumber>
    </recommendedName>
    <alternativeName>
        <fullName evidence="4">Succinyl-CoA synthetase subunit alpha</fullName>
        <shortName evidence="4">SCS-alpha</shortName>
    </alternativeName>
</protein>
<comment type="catalytic activity">
    <reaction evidence="4">
        <text>succinate + ATP + CoA = succinyl-CoA + ADP + phosphate</text>
        <dbReference type="Rhea" id="RHEA:17661"/>
        <dbReference type="ChEBI" id="CHEBI:30031"/>
        <dbReference type="ChEBI" id="CHEBI:30616"/>
        <dbReference type="ChEBI" id="CHEBI:43474"/>
        <dbReference type="ChEBI" id="CHEBI:57287"/>
        <dbReference type="ChEBI" id="CHEBI:57292"/>
        <dbReference type="ChEBI" id="CHEBI:456216"/>
        <dbReference type="EC" id="6.2.1.5"/>
    </reaction>
</comment>
<dbReference type="GO" id="GO:0004775">
    <property type="term" value="F:succinate-CoA ligase (ADP-forming) activity"/>
    <property type="evidence" value="ECO:0007669"/>
    <property type="project" value="UniProtKB-EC"/>
</dbReference>
<proteinExistence type="inferred from homology"/>
<dbReference type="PANTHER" id="PTHR11117:SF2">
    <property type="entry name" value="SUCCINATE--COA LIGASE [ADP_GDP-FORMING] SUBUNIT ALPHA, MITOCHONDRIAL"/>
    <property type="match status" value="1"/>
</dbReference>
<dbReference type="NCBIfam" id="TIGR01019">
    <property type="entry name" value="sucCoAalpha"/>
    <property type="match status" value="1"/>
</dbReference>
<dbReference type="SMART" id="SM00881">
    <property type="entry name" value="CoA_binding"/>
    <property type="match status" value="1"/>
</dbReference>
<dbReference type="InterPro" id="IPR033847">
    <property type="entry name" value="Citrt_syn/SCS-alpha_CS"/>
</dbReference>
<evidence type="ECO:0000256" key="2">
    <source>
        <dbReference type="ARBA" id="ARBA00022598"/>
    </source>
</evidence>
<comment type="catalytic activity">
    <reaction evidence="4">
        <text>GTP + succinate + CoA = succinyl-CoA + GDP + phosphate</text>
        <dbReference type="Rhea" id="RHEA:22120"/>
        <dbReference type="ChEBI" id="CHEBI:30031"/>
        <dbReference type="ChEBI" id="CHEBI:37565"/>
        <dbReference type="ChEBI" id="CHEBI:43474"/>
        <dbReference type="ChEBI" id="CHEBI:57287"/>
        <dbReference type="ChEBI" id="CHEBI:57292"/>
        <dbReference type="ChEBI" id="CHEBI:58189"/>
    </reaction>
</comment>
<dbReference type="InterPro" id="IPR003781">
    <property type="entry name" value="CoA-bd"/>
</dbReference>
<evidence type="ECO:0000256" key="1">
    <source>
        <dbReference type="ARBA" id="ARBA00022532"/>
    </source>
</evidence>
<feature type="binding site" evidence="4">
    <location>
        <begin position="105"/>
        <end position="107"/>
    </location>
    <ligand>
        <name>CoA</name>
        <dbReference type="ChEBI" id="CHEBI:57287"/>
    </ligand>
</feature>
<feature type="binding site" evidence="4">
    <location>
        <begin position="17"/>
        <end position="20"/>
    </location>
    <ligand>
        <name>CoA</name>
        <dbReference type="ChEBI" id="CHEBI:57287"/>
    </ligand>
</feature>